<dbReference type="InterPro" id="IPR036282">
    <property type="entry name" value="Glutathione-S-Trfase_C_sf"/>
</dbReference>
<protein>
    <submittedName>
        <fullName evidence="2">Uncharacterized protein LOC104244687</fullName>
    </submittedName>
</protein>
<gene>
    <name evidence="2" type="primary">LOC104244687</name>
</gene>
<dbReference type="PANTHER" id="PTHR33223:SF8">
    <property type="entry name" value="OS04G0172440 PROTEIN"/>
    <property type="match status" value="1"/>
</dbReference>
<dbReference type="OrthoDB" id="1002091at2759"/>
<reference evidence="1" key="1">
    <citation type="journal article" date="2013" name="Genome Biol.">
        <title>Reference genomes and transcriptomes of Nicotiana sylvestris and Nicotiana tomentosiformis.</title>
        <authorList>
            <person name="Sierro N."/>
            <person name="Battey J.N."/>
            <person name="Ouadi S."/>
            <person name="Bovet L."/>
            <person name="Goepfert S."/>
            <person name="Bakaher N."/>
            <person name="Peitsch M.C."/>
            <person name="Ivanov N.V."/>
        </authorList>
    </citation>
    <scope>NUCLEOTIDE SEQUENCE [LARGE SCALE GENOMIC DNA]</scope>
</reference>
<evidence type="ECO:0000313" key="2">
    <source>
        <dbReference type="RefSeq" id="XP_009798463.1"/>
    </source>
</evidence>
<dbReference type="Proteomes" id="UP000189701">
    <property type="component" value="Unplaced"/>
</dbReference>
<accession>A0A1U7Y5Q6</accession>
<dbReference type="PANTHER" id="PTHR33223">
    <property type="entry name" value="CCHC-TYPE DOMAIN-CONTAINING PROTEIN"/>
    <property type="match status" value="1"/>
</dbReference>
<name>A0A1U7Y5Q6_NICSY</name>
<proteinExistence type="predicted"/>
<dbReference type="AlphaFoldDB" id="A0A1U7Y5Q6"/>
<evidence type="ECO:0000313" key="1">
    <source>
        <dbReference type="Proteomes" id="UP000189701"/>
    </source>
</evidence>
<dbReference type="CDD" id="cd00299">
    <property type="entry name" value="GST_C_family"/>
    <property type="match status" value="1"/>
</dbReference>
<keyword evidence="1" id="KW-1185">Reference proteome</keyword>
<dbReference type="SUPFAM" id="SSF47616">
    <property type="entry name" value="GST C-terminal domain-like"/>
    <property type="match status" value="1"/>
</dbReference>
<sequence length="211" mass="23722">MSLEVPLPTIPISEESSITAIPTSESTTVLDSDVVSNIFTASPCSATAQPVLPRPNFDSSSFTFQAPPLPLEPSQFTTNAYPQPSRYEFIAGQEKAEKTPEQEEMTRKMRSMEKTLKNIQGLSGQKSMSYADLCMFPHVHLPLRFKIPKFEKYNGHGDPIAHLKRYCNQLRGAGGKEELLMAYFGETLIGIASEWYMDQEVSRWHVWDDLA</sequence>
<dbReference type="RefSeq" id="XP_009798463.1">
    <property type="nucleotide sequence ID" value="XM_009800161.1"/>
</dbReference>
<reference evidence="2" key="2">
    <citation type="submission" date="2025-08" db="UniProtKB">
        <authorList>
            <consortium name="RefSeq"/>
        </authorList>
    </citation>
    <scope>IDENTIFICATION</scope>
    <source>
        <tissue evidence="2">Leaf</tissue>
    </source>
</reference>
<organism evidence="1 2">
    <name type="scientific">Nicotiana sylvestris</name>
    <name type="common">Wood tobacco</name>
    <name type="synonym">South American tobacco</name>
    <dbReference type="NCBI Taxonomy" id="4096"/>
    <lineage>
        <taxon>Eukaryota</taxon>
        <taxon>Viridiplantae</taxon>
        <taxon>Streptophyta</taxon>
        <taxon>Embryophyta</taxon>
        <taxon>Tracheophyta</taxon>
        <taxon>Spermatophyta</taxon>
        <taxon>Magnoliopsida</taxon>
        <taxon>eudicotyledons</taxon>
        <taxon>Gunneridae</taxon>
        <taxon>Pentapetalae</taxon>
        <taxon>asterids</taxon>
        <taxon>lamiids</taxon>
        <taxon>Solanales</taxon>
        <taxon>Solanaceae</taxon>
        <taxon>Nicotianoideae</taxon>
        <taxon>Nicotianeae</taxon>
        <taxon>Nicotiana</taxon>
    </lineage>
</organism>